<evidence type="ECO:0008006" key="3">
    <source>
        <dbReference type="Google" id="ProtNLM"/>
    </source>
</evidence>
<dbReference type="AlphaFoldDB" id="A0A9J6D943"/>
<sequence>MPKLPCSLPHPPFLCLHQQTIRLWLRCHCQCMHRLTTHLSTHLNQSVTTAATEDISIGFVKGANKTSNVATLLKNNEASFPGLMDTSYGFHCPNASVAVTEEQGPSLPYVGNSNDKDDQCGHVFEDPCPERPEDLIKDGISDLVKYIAPVRQDYSYFTNKFSCVPHGPEQWRLRKAKVKTTGPVRGRKKAEKVAPHLDFSNVRPDYTNFVRLKRQPVLDKATLNSWSKSKHTLALSEMGEDVNLSTLLLLDDREASTVFICSYCLSF</sequence>
<accession>A0A9J6D943</accession>
<proteinExistence type="predicted"/>
<name>A0A9J6D943_RHIMP</name>
<dbReference type="EMBL" id="JABSTU010000010">
    <property type="protein sequence ID" value="KAH8018490.1"/>
    <property type="molecule type" value="Genomic_DNA"/>
</dbReference>
<evidence type="ECO:0000313" key="2">
    <source>
        <dbReference type="Proteomes" id="UP000821866"/>
    </source>
</evidence>
<reference evidence="1" key="1">
    <citation type="journal article" date="2020" name="Cell">
        <title>Large-Scale Comparative Analyses of Tick Genomes Elucidate Their Genetic Diversity and Vector Capacities.</title>
        <authorList>
            <consortium name="Tick Genome and Microbiome Consortium (TIGMIC)"/>
            <person name="Jia N."/>
            <person name="Wang J."/>
            <person name="Shi W."/>
            <person name="Du L."/>
            <person name="Sun Y."/>
            <person name="Zhan W."/>
            <person name="Jiang J.F."/>
            <person name="Wang Q."/>
            <person name="Zhang B."/>
            <person name="Ji P."/>
            <person name="Bell-Sakyi L."/>
            <person name="Cui X.M."/>
            <person name="Yuan T.T."/>
            <person name="Jiang B.G."/>
            <person name="Yang W.F."/>
            <person name="Lam T.T."/>
            <person name="Chang Q.C."/>
            <person name="Ding S.J."/>
            <person name="Wang X.J."/>
            <person name="Zhu J.G."/>
            <person name="Ruan X.D."/>
            <person name="Zhao L."/>
            <person name="Wei J.T."/>
            <person name="Ye R.Z."/>
            <person name="Que T.C."/>
            <person name="Du C.H."/>
            <person name="Zhou Y.H."/>
            <person name="Cheng J.X."/>
            <person name="Dai P.F."/>
            <person name="Guo W.B."/>
            <person name="Han X.H."/>
            <person name="Huang E.J."/>
            <person name="Li L.F."/>
            <person name="Wei W."/>
            <person name="Gao Y.C."/>
            <person name="Liu J.Z."/>
            <person name="Shao H.Z."/>
            <person name="Wang X."/>
            <person name="Wang C.C."/>
            <person name="Yang T.C."/>
            <person name="Huo Q.B."/>
            <person name="Li W."/>
            <person name="Chen H.Y."/>
            <person name="Chen S.E."/>
            <person name="Zhou L.G."/>
            <person name="Ni X.B."/>
            <person name="Tian J.H."/>
            <person name="Sheng Y."/>
            <person name="Liu T."/>
            <person name="Pan Y.S."/>
            <person name="Xia L.Y."/>
            <person name="Li J."/>
            <person name="Zhao F."/>
            <person name="Cao W.C."/>
        </authorList>
    </citation>
    <scope>NUCLEOTIDE SEQUENCE</scope>
    <source>
        <strain evidence="1">Rmic-2018</strain>
    </source>
</reference>
<evidence type="ECO:0000313" key="1">
    <source>
        <dbReference type="EMBL" id="KAH8018490.1"/>
    </source>
</evidence>
<protein>
    <recommendedName>
        <fullName evidence="3">Condensin complex subunit 2</fullName>
    </recommendedName>
</protein>
<dbReference type="Proteomes" id="UP000821866">
    <property type="component" value="Chromosome 8"/>
</dbReference>
<organism evidence="1 2">
    <name type="scientific">Rhipicephalus microplus</name>
    <name type="common">Cattle tick</name>
    <name type="synonym">Boophilus microplus</name>
    <dbReference type="NCBI Taxonomy" id="6941"/>
    <lineage>
        <taxon>Eukaryota</taxon>
        <taxon>Metazoa</taxon>
        <taxon>Ecdysozoa</taxon>
        <taxon>Arthropoda</taxon>
        <taxon>Chelicerata</taxon>
        <taxon>Arachnida</taxon>
        <taxon>Acari</taxon>
        <taxon>Parasitiformes</taxon>
        <taxon>Ixodida</taxon>
        <taxon>Ixodoidea</taxon>
        <taxon>Ixodidae</taxon>
        <taxon>Rhipicephalinae</taxon>
        <taxon>Rhipicephalus</taxon>
        <taxon>Boophilus</taxon>
    </lineage>
</organism>
<dbReference type="VEuPathDB" id="VectorBase:LOC119175875"/>
<comment type="caution">
    <text evidence="1">The sequence shown here is derived from an EMBL/GenBank/DDBJ whole genome shotgun (WGS) entry which is preliminary data.</text>
</comment>
<gene>
    <name evidence="1" type="ORF">HPB51_008165</name>
</gene>
<reference evidence="1" key="2">
    <citation type="submission" date="2021-09" db="EMBL/GenBank/DDBJ databases">
        <authorList>
            <person name="Jia N."/>
            <person name="Wang J."/>
            <person name="Shi W."/>
            <person name="Du L."/>
            <person name="Sun Y."/>
            <person name="Zhan W."/>
            <person name="Jiang J."/>
            <person name="Wang Q."/>
            <person name="Zhang B."/>
            <person name="Ji P."/>
            <person name="Sakyi L.B."/>
            <person name="Cui X."/>
            <person name="Yuan T."/>
            <person name="Jiang B."/>
            <person name="Yang W."/>
            <person name="Lam T.T.-Y."/>
            <person name="Chang Q."/>
            <person name="Ding S."/>
            <person name="Wang X."/>
            <person name="Zhu J."/>
            <person name="Ruan X."/>
            <person name="Zhao L."/>
            <person name="Wei J."/>
            <person name="Que T."/>
            <person name="Du C."/>
            <person name="Cheng J."/>
            <person name="Dai P."/>
            <person name="Han X."/>
            <person name="Huang E."/>
            <person name="Gao Y."/>
            <person name="Liu J."/>
            <person name="Shao H."/>
            <person name="Ye R."/>
            <person name="Li L."/>
            <person name="Wei W."/>
            <person name="Wang X."/>
            <person name="Wang C."/>
            <person name="Huo Q."/>
            <person name="Li W."/>
            <person name="Guo W."/>
            <person name="Chen H."/>
            <person name="Chen S."/>
            <person name="Zhou L."/>
            <person name="Zhou L."/>
            <person name="Ni X."/>
            <person name="Tian J."/>
            <person name="Zhou Y."/>
            <person name="Sheng Y."/>
            <person name="Liu T."/>
            <person name="Pan Y."/>
            <person name="Xia L."/>
            <person name="Li J."/>
            <person name="Zhao F."/>
            <person name="Cao W."/>
        </authorList>
    </citation>
    <scope>NUCLEOTIDE SEQUENCE</scope>
    <source>
        <strain evidence="1">Rmic-2018</strain>
        <tissue evidence="1">Larvae</tissue>
    </source>
</reference>
<keyword evidence="2" id="KW-1185">Reference proteome</keyword>